<comment type="caution">
    <text evidence="7 8">Lacks conserved residue(s) required for the propagation of feature annotation.</text>
</comment>
<dbReference type="InterPro" id="IPR001737">
    <property type="entry name" value="KsgA/Erm"/>
</dbReference>
<dbReference type="NCBIfam" id="TIGR00755">
    <property type="entry name" value="ksgA"/>
    <property type="match status" value="1"/>
</dbReference>
<dbReference type="GO" id="GO:0003723">
    <property type="term" value="F:RNA binding"/>
    <property type="evidence" value="ECO:0007669"/>
    <property type="project" value="UniProtKB-UniRule"/>
</dbReference>
<name>E1YFF4_9BACT</name>
<evidence type="ECO:0000256" key="8">
    <source>
        <dbReference type="PROSITE-ProRule" id="PRU01026"/>
    </source>
</evidence>
<dbReference type="InterPro" id="IPR020596">
    <property type="entry name" value="rRNA_Ade_Mease_Trfase_CS"/>
</dbReference>
<comment type="subcellular location">
    <subcellularLocation>
        <location evidence="7">Cytoplasm</location>
    </subcellularLocation>
</comment>
<dbReference type="InterPro" id="IPR023165">
    <property type="entry name" value="rRNA_Ade_diMease-like_C"/>
</dbReference>
<feature type="binding site" evidence="7 8">
    <location>
        <position position="44"/>
    </location>
    <ligand>
        <name>S-adenosyl-L-methionine</name>
        <dbReference type="ChEBI" id="CHEBI:59789"/>
    </ligand>
</feature>
<dbReference type="HAMAP" id="MF_00607">
    <property type="entry name" value="16SrRNA_methyltr_A"/>
    <property type="match status" value="1"/>
</dbReference>
<evidence type="ECO:0000313" key="10">
    <source>
        <dbReference type="EMBL" id="CBX29298.1"/>
    </source>
</evidence>
<evidence type="ECO:0000256" key="1">
    <source>
        <dbReference type="ARBA" id="ARBA00022490"/>
    </source>
</evidence>
<feature type="binding site" evidence="7 8">
    <location>
        <position position="92"/>
    </location>
    <ligand>
        <name>S-adenosyl-L-methionine</name>
        <dbReference type="ChEBI" id="CHEBI:59789"/>
    </ligand>
</feature>
<dbReference type="Gene3D" id="3.40.50.150">
    <property type="entry name" value="Vaccinia Virus protein VP39"/>
    <property type="match status" value="1"/>
</dbReference>
<protein>
    <recommendedName>
        <fullName evidence="7">Ribosomal RNA small subunit methyltransferase A</fullName>
        <ecNumber evidence="7">2.1.1.182</ecNumber>
    </recommendedName>
    <alternativeName>
        <fullName evidence="7">16S rRNA (adenine(1518)-N(6)/adenine(1519)-N(6))-dimethyltransferase</fullName>
    </alternativeName>
    <alternativeName>
        <fullName evidence="7">16S rRNA dimethyladenosine transferase</fullName>
    </alternativeName>
    <alternativeName>
        <fullName evidence="7">16S rRNA dimethylase</fullName>
    </alternativeName>
    <alternativeName>
        <fullName evidence="7">S-adenosylmethionine-6-N', N'-adenosyl(rRNA) dimethyltransferase</fullName>
    </alternativeName>
</protein>
<keyword evidence="6 7" id="KW-0694">RNA-binding</keyword>
<dbReference type="SMART" id="SM00650">
    <property type="entry name" value="rADc"/>
    <property type="match status" value="1"/>
</dbReference>
<dbReference type="PANTHER" id="PTHR11727">
    <property type="entry name" value="DIMETHYLADENOSINE TRANSFERASE"/>
    <property type="match status" value="1"/>
</dbReference>
<keyword evidence="5 7" id="KW-0949">S-adenosyl-L-methionine</keyword>
<dbReference type="Pfam" id="PF00398">
    <property type="entry name" value="RrnaAD"/>
    <property type="match status" value="1"/>
</dbReference>
<dbReference type="CDD" id="cd02440">
    <property type="entry name" value="AdoMet_MTases"/>
    <property type="match status" value="1"/>
</dbReference>
<evidence type="ECO:0000256" key="3">
    <source>
        <dbReference type="ARBA" id="ARBA00022603"/>
    </source>
</evidence>
<proteinExistence type="inferred from homology"/>
<feature type="binding site" evidence="7 8">
    <location>
        <position position="46"/>
    </location>
    <ligand>
        <name>S-adenosyl-L-methionine</name>
        <dbReference type="ChEBI" id="CHEBI:59789"/>
    </ligand>
</feature>
<evidence type="ECO:0000256" key="4">
    <source>
        <dbReference type="ARBA" id="ARBA00022679"/>
    </source>
</evidence>
<dbReference type="SUPFAM" id="SSF53335">
    <property type="entry name" value="S-adenosyl-L-methionine-dependent methyltransferases"/>
    <property type="match status" value="1"/>
</dbReference>
<evidence type="ECO:0000256" key="6">
    <source>
        <dbReference type="ARBA" id="ARBA00022884"/>
    </source>
</evidence>
<dbReference type="PROSITE" id="PS51689">
    <property type="entry name" value="SAM_RNA_A_N6_MT"/>
    <property type="match status" value="1"/>
</dbReference>
<sequence>MFYHLAYSKKSAFTKKTERTYFMTSPRTLLSAWNLSPKKQYGQNFLADPSTAEMIIFRSKILPEDIILEVGSGLGALTIPLAAAAHQVYAVEKDPNLVQVLQNEILSKSIDNVEILNENILKLDINGLAAKHDRKIIVFGNLPYNISSQILIKLIKERSCVSRAILMFQKELAQRICGKPGSKDYGRISVMLKYCADTAKIADVKASLFYPKPKIDSEILEIRFKEHQDVVADDETFFFSVIKAAFGKRRKTLKNSLSASELGISAQNAESALNSAGIDPSRRSETLNIEEFVKLGNTVYKSMI</sequence>
<feature type="binding site" evidence="7 8">
    <location>
        <position position="71"/>
    </location>
    <ligand>
        <name>S-adenosyl-L-methionine</name>
        <dbReference type="ChEBI" id="CHEBI:59789"/>
    </ligand>
</feature>
<dbReference type="PROSITE" id="PS01131">
    <property type="entry name" value="RRNA_A_DIMETH"/>
    <property type="match status" value="1"/>
</dbReference>
<keyword evidence="1 7" id="KW-0963">Cytoplasm</keyword>
<gene>
    <name evidence="7" type="primary">rsmA</name>
    <name evidence="7" type="synonym">ksgA</name>
    <name evidence="10" type="ORF">N47_J02790</name>
</gene>
<accession>E1YFF4</accession>
<evidence type="ECO:0000256" key="2">
    <source>
        <dbReference type="ARBA" id="ARBA00022552"/>
    </source>
</evidence>
<keyword evidence="4 7" id="KW-0808">Transferase</keyword>
<dbReference type="Gene3D" id="1.10.8.100">
    <property type="entry name" value="Ribosomal RNA adenine dimethylase-like, domain 2"/>
    <property type="match status" value="1"/>
</dbReference>
<dbReference type="GO" id="GO:0005829">
    <property type="term" value="C:cytosol"/>
    <property type="evidence" value="ECO:0007669"/>
    <property type="project" value="TreeGrafter"/>
</dbReference>
<dbReference type="GO" id="GO:0052908">
    <property type="term" value="F:16S rRNA (adenine(1518)-N(6)/adenine(1519)-N(6))-dimethyltransferase activity"/>
    <property type="evidence" value="ECO:0007669"/>
    <property type="project" value="UniProtKB-EC"/>
</dbReference>
<dbReference type="EMBL" id="FR695872">
    <property type="protein sequence ID" value="CBX29298.1"/>
    <property type="molecule type" value="Genomic_DNA"/>
</dbReference>
<keyword evidence="3 7" id="KW-0489">Methyltransferase</keyword>
<dbReference type="EC" id="2.1.1.182" evidence="7"/>
<reference evidence="10" key="1">
    <citation type="journal article" date="2011" name="Environ. Microbiol.">
        <title>Genomic insights into the metabolic potential of the polycyclic aromatic hydrocarbon degrading sulfate-reducing Deltaproteobacterium N47.</title>
        <authorList>
            <person name="Bergmann F."/>
            <person name="Selesi D."/>
            <person name="Weinmaier T."/>
            <person name="Tischler P."/>
            <person name="Rattei T."/>
            <person name="Meckenstock R.U."/>
        </authorList>
    </citation>
    <scope>NUCLEOTIDE SEQUENCE</scope>
</reference>
<evidence type="ECO:0000256" key="5">
    <source>
        <dbReference type="ARBA" id="ARBA00022691"/>
    </source>
</evidence>
<dbReference type="InterPro" id="IPR020598">
    <property type="entry name" value="rRNA_Ade_methylase_Trfase_N"/>
</dbReference>
<comment type="catalytic activity">
    <reaction evidence="7">
        <text>adenosine(1518)/adenosine(1519) in 16S rRNA + 4 S-adenosyl-L-methionine = N(6)-dimethyladenosine(1518)/N(6)-dimethyladenosine(1519) in 16S rRNA + 4 S-adenosyl-L-homocysteine + 4 H(+)</text>
        <dbReference type="Rhea" id="RHEA:19609"/>
        <dbReference type="Rhea" id="RHEA-COMP:10232"/>
        <dbReference type="Rhea" id="RHEA-COMP:10233"/>
        <dbReference type="ChEBI" id="CHEBI:15378"/>
        <dbReference type="ChEBI" id="CHEBI:57856"/>
        <dbReference type="ChEBI" id="CHEBI:59789"/>
        <dbReference type="ChEBI" id="CHEBI:74411"/>
        <dbReference type="ChEBI" id="CHEBI:74493"/>
        <dbReference type="EC" id="2.1.1.182"/>
    </reaction>
</comment>
<feature type="binding site" evidence="7 8">
    <location>
        <position position="141"/>
    </location>
    <ligand>
        <name>S-adenosyl-L-methionine</name>
        <dbReference type="ChEBI" id="CHEBI:59789"/>
    </ligand>
</feature>
<comment type="similarity">
    <text evidence="7">Belongs to the class I-like SAM-binding methyltransferase superfamily. rRNA adenine N(6)-methyltransferase family. RsmA subfamily.</text>
</comment>
<organism evidence="10">
    <name type="scientific">uncultured Desulfobacterium sp</name>
    <dbReference type="NCBI Taxonomy" id="201089"/>
    <lineage>
        <taxon>Bacteria</taxon>
        <taxon>Pseudomonadati</taxon>
        <taxon>Thermodesulfobacteriota</taxon>
        <taxon>Desulfobacteria</taxon>
        <taxon>Desulfobacterales</taxon>
        <taxon>Desulfobacteriaceae</taxon>
        <taxon>Desulfobacterium</taxon>
        <taxon>environmental samples</taxon>
    </lineage>
</organism>
<dbReference type="InterPro" id="IPR029063">
    <property type="entry name" value="SAM-dependent_MTases_sf"/>
</dbReference>
<feature type="domain" description="Ribosomal RNA adenine methylase transferase N-terminal" evidence="9">
    <location>
        <begin position="51"/>
        <end position="226"/>
    </location>
</feature>
<comment type="function">
    <text evidence="7">Specifically dimethylates two adjacent adenosines (A1518 and A1519) in the loop of a conserved hairpin near the 3'-end of 16S rRNA in the 30S particle. May play a critical role in biogenesis of 30S subunits.</text>
</comment>
<dbReference type="InterPro" id="IPR011530">
    <property type="entry name" value="rRNA_adenine_dimethylase"/>
</dbReference>
<keyword evidence="2 7" id="KW-0698">rRNA processing</keyword>
<evidence type="ECO:0000256" key="7">
    <source>
        <dbReference type="HAMAP-Rule" id="MF_00607"/>
    </source>
</evidence>
<dbReference type="AlphaFoldDB" id="E1YFF4"/>
<dbReference type="PANTHER" id="PTHR11727:SF7">
    <property type="entry name" value="DIMETHYLADENOSINE TRANSFERASE-RELATED"/>
    <property type="match status" value="1"/>
</dbReference>
<evidence type="ECO:0000259" key="9">
    <source>
        <dbReference type="SMART" id="SM00650"/>
    </source>
</evidence>
<dbReference type="FunFam" id="1.10.8.100:FF:000001">
    <property type="entry name" value="Ribosomal RNA small subunit methyltransferase A"/>
    <property type="match status" value="1"/>
</dbReference>